<dbReference type="RefSeq" id="WP_177952490.1">
    <property type="nucleotide sequence ID" value="NZ_CABGIR010000016.1"/>
</dbReference>
<dbReference type="Proteomes" id="UP001241571">
    <property type="component" value="Unassembled WGS sequence"/>
</dbReference>
<dbReference type="AlphaFoldDB" id="A0ABD4ZSX0"/>
<evidence type="ECO:0000313" key="1">
    <source>
        <dbReference type="EMBL" id="MDL4935800.1"/>
    </source>
</evidence>
<evidence type="ECO:0008006" key="3">
    <source>
        <dbReference type="Google" id="ProtNLM"/>
    </source>
</evidence>
<proteinExistence type="predicted"/>
<comment type="caution">
    <text evidence="1">The sequence shown here is derived from an EMBL/GenBank/DDBJ whole genome shotgun (WGS) entry which is preliminary data.</text>
</comment>
<gene>
    <name evidence="1" type="ORF">QRX88_08750</name>
</gene>
<name>A0ABD4ZSX0_ENTGA</name>
<sequence length="56" mass="6300">MKVQTRQDLLTVVSSLFNDALKEVTKGNYDTAQLLSAYAQDIVEILTEEGETHEEN</sequence>
<organism evidence="1 2">
    <name type="scientific">Enterococcus gallinarum</name>
    <dbReference type="NCBI Taxonomy" id="1353"/>
    <lineage>
        <taxon>Bacteria</taxon>
        <taxon>Bacillati</taxon>
        <taxon>Bacillota</taxon>
        <taxon>Bacilli</taxon>
        <taxon>Lactobacillales</taxon>
        <taxon>Enterococcaceae</taxon>
        <taxon>Enterococcus</taxon>
    </lineage>
</organism>
<evidence type="ECO:0000313" key="2">
    <source>
        <dbReference type="Proteomes" id="UP001241571"/>
    </source>
</evidence>
<reference evidence="1 2" key="1">
    <citation type="submission" date="2023-06" db="EMBL/GenBank/DDBJ databases">
        <title>Acute promotion of culturable opportunistic pathogens and persistent increase of antibiotic resistance following antibiotic exposure in mouse gut microbiota.</title>
        <authorList>
            <person name="Li L."/>
            <person name="Wang B."/>
            <person name="Sun Y."/>
            <person name="Wang M."/>
            <person name="Xu H."/>
        </authorList>
    </citation>
    <scope>NUCLEOTIDE SEQUENCE [LARGE SCALE GENOMIC DNA]</scope>
    <source>
        <strain evidence="1 2">CRI2_2</strain>
    </source>
</reference>
<accession>A0ABD4ZSX0</accession>
<protein>
    <recommendedName>
        <fullName evidence="3">Phage protein</fullName>
    </recommendedName>
</protein>
<dbReference type="EMBL" id="JASUBT010000005">
    <property type="protein sequence ID" value="MDL4935800.1"/>
    <property type="molecule type" value="Genomic_DNA"/>
</dbReference>